<sequence>MDLDTAYIEPLLDDWLEGLQTVIKAQENLVKAKDEFYMPFVENTWSQICKKISSQSKLYLMSCLQLASKMDSHSKNLRISQVLNLLRWIDKKSEYTHSAIFSSEYKVFKTVGFRMPFCTPLNCIEVLLAATGLKDTPNMQELTINLLDLVYLQREKVYSNLQCLIQGHVARTQEEKRSLMTLESNVLFLGASVVLCGTFFFCIDSETAKVIALKLSQLIDIKFNDIWNMANILLVMAIQE</sequence>
<dbReference type="OrthoDB" id="9983043at2759"/>
<dbReference type="InterPro" id="IPR036915">
    <property type="entry name" value="Cyclin-like_sf"/>
</dbReference>
<name>A0A0L7RAF2_9HYME</name>
<gene>
    <name evidence="1" type="ORF">WH47_11132</name>
</gene>
<protein>
    <recommendedName>
        <fullName evidence="3">Cyclin N-terminal domain-containing protein 1</fullName>
    </recommendedName>
</protein>
<reference evidence="1 2" key="1">
    <citation type="submission" date="2015-07" db="EMBL/GenBank/DDBJ databases">
        <title>The genome of Habropoda laboriosa.</title>
        <authorList>
            <person name="Pan H."/>
            <person name="Kapheim K."/>
        </authorList>
    </citation>
    <scope>NUCLEOTIDE SEQUENCE [LARGE SCALE GENOMIC DNA]</scope>
    <source>
        <strain evidence="1">0110345459</strain>
    </source>
</reference>
<accession>A0A0L7RAF2</accession>
<dbReference type="GO" id="GO:0035861">
    <property type="term" value="C:site of double-strand break"/>
    <property type="evidence" value="ECO:0007669"/>
    <property type="project" value="TreeGrafter"/>
</dbReference>
<dbReference type="EMBL" id="KQ414619">
    <property type="protein sequence ID" value="KOC67731.1"/>
    <property type="molecule type" value="Genomic_DNA"/>
</dbReference>
<evidence type="ECO:0000313" key="1">
    <source>
        <dbReference type="EMBL" id="KOC67731.1"/>
    </source>
</evidence>
<dbReference type="Proteomes" id="UP000053825">
    <property type="component" value="Unassembled WGS sequence"/>
</dbReference>
<dbReference type="GO" id="GO:0007131">
    <property type="term" value="P:reciprocal meiotic recombination"/>
    <property type="evidence" value="ECO:0007669"/>
    <property type="project" value="TreeGrafter"/>
</dbReference>
<dbReference type="STRING" id="597456.A0A0L7RAF2"/>
<dbReference type="AlphaFoldDB" id="A0A0L7RAF2"/>
<keyword evidence="2" id="KW-1185">Reference proteome</keyword>
<evidence type="ECO:0000313" key="2">
    <source>
        <dbReference type="Proteomes" id="UP000053825"/>
    </source>
</evidence>
<organism evidence="1 2">
    <name type="scientific">Habropoda laboriosa</name>
    <dbReference type="NCBI Taxonomy" id="597456"/>
    <lineage>
        <taxon>Eukaryota</taxon>
        <taxon>Metazoa</taxon>
        <taxon>Ecdysozoa</taxon>
        <taxon>Arthropoda</taxon>
        <taxon>Hexapoda</taxon>
        <taxon>Insecta</taxon>
        <taxon>Pterygota</taxon>
        <taxon>Neoptera</taxon>
        <taxon>Endopterygota</taxon>
        <taxon>Hymenoptera</taxon>
        <taxon>Apocrita</taxon>
        <taxon>Aculeata</taxon>
        <taxon>Apoidea</taxon>
        <taxon>Anthophila</taxon>
        <taxon>Apidae</taxon>
        <taxon>Habropoda</taxon>
    </lineage>
</organism>
<dbReference type="PANTHER" id="PTHR21615:SF2">
    <property type="entry name" value="CYCLIN N-TERMINAL DOMAIN-CONTAINING PROTEIN 1"/>
    <property type="match status" value="1"/>
</dbReference>
<dbReference type="SUPFAM" id="SSF47954">
    <property type="entry name" value="Cyclin-like"/>
    <property type="match status" value="1"/>
</dbReference>
<dbReference type="PANTHER" id="PTHR21615">
    <property type="entry name" value="CYCLIN N-TERMINAL DOMAIN-CONTAINING PROTEIN 1"/>
    <property type="match status" value="1"/>
</dbReference>
<dbReference type="Gene3D" id="1.10.472.10">
    <property type="entry name" value="Cyclin-like"/>
    <property type="match status" value="1"/>
</dbReference>
<evidence type="ECO:0008006" key="3">
    <source>
        <dbReference type="Google" id="ProtNLM"/>
    </source>
</evidence>
<proteinExistence type="predicted"/>